<dbReference type="EMBL" id="CP104214">
    <property type="protein sequence ID" value="UWX69745.1"/>
    <property type="molecule type" value="Genomic_DNA"/>
</dbReference>
<dbReference type="RefSeq" id="WP_013699318.1">
    <property type="nucleotide sequence ID" value="NZ_CADEPO010000001.1"/>
</dbReference>
<dbReference type="AlphaFoldDB" id="A0A2A7S013"/>
<name>A0A2A7S013_BURGA</name>
<sequence>MRQVMVAGALALLAGCSTVPLPGGWSGEPTFDTLQRACGEVQDYGADGASVYAALYDAWVAKRHGKLDDAQFCAFSKQIAARHAGLGAQPDAAARAGWIDYLNTARAQAISWRSKVDPTLRGG</sequence>
<accession>A0A2A7S013</accession>
<dbReference type="EMBL" id="PDDY01000004">
    <property type="protein sequence ID" value="PEH36997.1"/>
    <property type="molecule type" value="Genomic_DNA"/>
</dbReference>
<protein>
    <recommendedName>
        <fullName evidence="3">Lipoprotein</fullName>
    </recommendedName>
</protein>
<dbReference type="OMA" id="MCSAQTV"/>
<reference evidence="1" key="1">
    <citation type="submission" date="2017-09" db="EMBL/GenBank/DDBJ databases">
        <title>FDA dAtabase for Regulatory Grade micrObial Sequences (FDA-ARGOS): Supporting development and validation of Infectious Disease Dx tests.</title>
        <authorList>
            <person name="Minogue T."/>
            <person name="Wolcott M."/>
            <person name="Wasieloski L."/>
            <person name="Aguilar W."/>
            <person name="Moore D."/>
            <person name="Tallon L.J."/>
            <person name="Sadzewicz L."/>
            <person name="Ott S."/>
            <person name="Zhao X."/>
            <person name="Nagaraj S."/>
            <person name="Vavikolanu K."/>
            <person name="Aluvathingal J."/>
            <person name="Nadendla S."/>
            <person name="Sichtig H."/>
        </authorList>
    </citation>
    <scope>NUCLEOTIDE SEQUENCE</scope>
    <source>
        <strain evidence="1">FDAARGOS_390</strain>
    </source>
</reference>
<gene>
    <name evidence="1" type="ORF">CRM94_20690</name>
    <name evidence="2" type="ORF">NYZ96_16330</name>
</gene>
<reference evidence="2" key="2">
    <citation type="submission" date="2022-09" db="EMBL/GenBank/DDBJ databases">
        <title>Genomic of Burkholderia gladioli.</title>
        <authorList>
            <person name="Wu H."/>
        </authorList>
    </citation>
    <scope>NUCLEOTIDE SEQUENCE</scope>
    <source>
        <strain evidence="2">ZN-S4</strain>
    </source>
</reference>
<dbReference type="PROSITE" id="PS51257">
    <property type="entry name" value="PROKAR_LIPOPROTEIN"/>
    <property type="match status" value="1"/>
</dbReference>
<evidence type="ECO:0000313" key="2">
    <source>
        <dbReference type="EMBL" id="UWX69745.1"/>
    </source>
</evidence>
<dbReference type="Proteomes" id="UP001059745">
    <property type="component" value="Chromosome 1"/>
</dbReference>
<organism evidence="1">
    <name type="scientific">Burkholderia gladioli</name>
    <name type="common">Pseudomonas marginata</name>
    <name type="synonym">Phytomonas marginata</name>
    <dbReference type="NCBI Taxonomy" id="28095"/>
    <lineage>
        <taxon>Bacteria</taxon>
        <taxon>Pseudomonadati</taxon>
        <taxon>Pseudomonadota</taxon>
        <taxon>Betaproteobacteria</taxon>
        <taxon>Burkholderiales</taxon>
        <taxon>Burkholderiaceae</taxon>
        <taxon>Burkholderia</taxon>
    </lineage>
</organism>
<proteinExistence type="predicted"/>
<evidence type="ECO:0008006" key="3">
    <source>
        <dbReference type="Google" id="ProtNLM"/>
    </source>
</evidence>
<evidence type="ECO:0000313" key="1">
    <source>
        <dbReference type="EMBL" id="PEH36997.1"/>
    </source>
</evidence>
<dbReference type="Proteomes" id="UP000220629">
    <property type="component" value="Unassembled WGS sequence"/>
</dbReference>